<name>A0ABR9WAC6_9BACT</name>
<sequence>MSEKGGKDSWQGQWALSLSIFSLFANLSGVNCFPTCALLHIRKTISITMIFARTQKEILSDEKLHNLLQTLYRCYLDKGMILNKVIDEDAFDWERASELQLISFDEDYSNWIIEPNYLFAFTVLDGKILDLQSKVPNDAAELAEYFEIATKLSEGKGRTGITLLADRIMELLLALTHETTGETFYGWITKLDEQELVIKFEFLQAYCKIADILPLDATLIVHACHHFFTWNDLAIFPNVNPLIDRLVARDINEAERLTINLPAEFRIVRTMLLSWLIKHASDAAWSLIQRQFDNSENQSYILGAIHHFEFNKEARAWEALDLITTYNSTMDESRRHVPYALTRILIQTNFEDMKFVNQCFQILKEMAGAADLETVKHILSSSSVSAEKYPSQTTELMIELLKNINVTYEHLASQKNLISFDNVLAEISNVKLIFNFFKEFALLHPFKFNRDIFLGTVHHLSDITEGVAELCKEVISLVVHDEGATRYLGIEILNSFRFESFQTEFAQNIKELDPILQYKLWMSILSMESSPKNSLVWLLPLLDSKNEIVSEALLCKLEELTESYHEEIITIVERYSEENAQIIQKAVMRLKAHYAGFCKMLDRKNNIVEFHPSICQSQYYDRFRELHRHTMNKQINNILNNREGIMSFAKKVVLVKGGGWKHRDRDEITKLGRFQSSYSWPRLHLLNPERFDLERRISLASNWKSDKTDFEEWIID</sequence>
<evidence type="ECO:0000313" key="2">
    <source>
        <dbReference type="Proteomes" id="UP000634134"/>
    </source>
</evidence>
<gene>
    <name evidence="1" type="ORF">IEE83_08450</name>
</gene>
<organism evidence="1 2">
    <name type="scientific">Dyadobacter subterraneus</name>
    <dbReference type="NCBI Taxonomy" id="2773304"/>
    <lineage>
        <taxon>Bacteria</taxon>
        <taxon>Pseudomonadati</taxon>
        <taxon>Bacteroidota</taxon>
        <taxon>Cytophagia</taxon>
        <taxon>Cytophagales</taxon>
        <taxon>Spirosomataceae</taxon>
        <taxon>Dyadobacter</taxon>
    </lineage>
</organism>
<dbReference type="Proteomes" id="UP000634134">
    <property type="component" value="Unassembled WGS sequence"/>
</dbReference>
<evidence type="ECO:0000313" key="1">
    <source>
        <dbReference type="EMBL" id="MBE9461911.1"/>
    </source>
</evidence>
<dbReference type="EMBL" id="JACYGY010000001">
    <property type="protein sequence ID" value="MBE9461911.1"/>
    <property type="molecule type" value="Genomic_DNA"/>
</dbReference>
<reference evidence="2" key="1">
    <citation type="submission" date="2023-07" db="EMBL/GenBank/DDBJ databases">
        <title>Dyadobacter sp. nov 'subterranea' isolated from contaminted grondwater.</title>
        <authorList>
            <person name="Szabo I."/>
            <person name="Al-Omari J."/>
            <person name="Szerdahelyi S.G."/>
            <person name="Rado J."/>
        </authorList>
    </citation>
    <scope>NUCLEOTIDE SEQUENCE [LARGE SCALE GENOMIC DNA]</scope>
    <source>
        <strain evidence="2">UP-52</strain>
    </source>
</reference>
<accession>A0ABR9WAC6</accession>
<proteinExistence type="predicted"/>
<dbReference type="RefSeq" id="WP_194120154.1">
    <property type="nucleotide sequence ID" value="NZ_JACYGY010000001.1"/>
</dbReference>
<protein>
    <submittedName>
        <fullName evidence="1">Uncharacterized protein</fullName>
    </submittedName>
</protein>
<keyword evidence="2" id="KW-1185">Reference proteome</keyword>
<comment type="caution">
    <text evidence="1">The sequence shown here is derived from an EMBL/GenBank/DDBJ whole genome shotgun (WGS) entry which is preliminary data.</text>
</comment>